<dbReference type="InterPro" id="IPR052413">
    <property type="entry name" value="SUR7_domain"/>
</dbReference>
<keyword evidence="2" id="KW-0472">Membrane</keyword>
<dbReference type="PANTHER" id="PTHR28019:SF7">
    <property type="entry name" value="SUR7 PROTEIN"/>
    <property type="match status" value="1"/>
</dbReference>
<gene>
    <name evidence="3" type="ORF">PECM_002782</name>
</gene>
<feature type="compositionally biased region" description="Basic and acidic residues" evidence="1">
    <location>
        <begin position="237"/>
        <end position="248"/>
    </location>
</feature>
<proteinExistence type="predicted"/>
<evidence type="ECO:0000313" key="3">
    <source>
        <dbReference type="EMBL" id="KAF7712424.1"/>
    </source>
</evidence>
<dbReference type="GO" id="GO:0051285">
    <property type="term" value="C:cell cortex of cell tip"/>
    <property type="evidence" value="ECO:0007669"/>
    <property type="project" value="TreeGrafter"/>
</dbReference>
<evidence type="ECO:0000256" key="1">
    <source>
        <dbReference type="SAM" id="MobiDB-lite"/>
    </source>
</evidence>
<comment type="caution">
    <text evidence="3">The sequence shown here is derived from an EMBL/GenBank/DDBJ whole genome shotgun (WGS) entry which is preliminary data.</text>
</comment>
<evidence type="ECO:0000313" key="4">
    <source>
        <dbReference type="Proteomes" id="UP000631181"/>
    </source>
</evidence>
<sequence length="258" mass="27790">MSRVKGIASLILAFVAFVVILCCLFAGTTPRALDSVNLLRLYTPEGNSISSPHDFYSIHVMSYCQGTINPMPAGTTDPFGSLEIQSCSNRTVLFSFDPTVAWPRNLTHGAQLQWPRVISDDFRAFQMTSRAMAVIYSVGVGAVGAVLVVKILALSVPRLPLGVFDVGFMLLSTLCIGIASVIANVLAFELVQLINAHGDGSNVYAQYGGKFLGMTWASTALMFLGTWFSFSNAFSRGEEPAPASEEHALAPPKDEEEV</sequence>
<dbReference type="PANTHER" id="PTHR28019">
    <property type="entry name" value="CELL MEMBRANE PROTEIN YLR413W-RELATED"/>
    <property type="match status" value="1"/>
</dbReference>
<accession>A0A8J8WG63</accession>
<dbReference type="GO" id="GO:0031505">
    <property type="term" value="P:fungal-type cell wall organization"/>
    <property type="evidence" value="ECO:0007669"/>
    <property type="project" value="TreeGrafter"/>
</dbReference>
<feature type="transmembrane region" description="Helical" evidence="2">
    <location>
        <begin position="211"/>
        <end position="230"/>
    </location>
</feature>
<dbReference type="AlphaFoldDB" id="A0A8J8WG63"/>
<dbReference type="GO" id="GO:0005886">
    <property type="term" value="C:plasma membrane"/>
    <property type="evidence" value="ECO:0007669"/>
    <property type="project" value="InterPro"/>
</dbReference>
<dbReference type="Proteomes" id="UP000631181">
    <property type="component" value="Unassembled WGS sequence"/>
</dbReference>
<dbReference type="OrthoDB" id="4159154at2759"/>
<evidence type="ECO:0000256" key="2">
    <source>
        <dbReference type="SAM" id="Phobius"/>
    </source>
</evidence>
<feature type="transmembrane region" description="Helical" evidence="2">
    <location>
        <begin position="6"/>
        <end position="27"/>
    </location>
</feature>
<feature type="transmembrane region" description="Helical" evidence="2">
    <location>
        <begin position="133"/>
        <end position="156"/>
    </location>
</feature>
<dbReference type="EMBL" id="WIWV01000179">
    <property type="protein sequence ID" value="KAF7712424.1"/>
    <property type="molecule type" value="Genomic_DNA"/>
</dbReference>
<keyword evidence="2" id="KW-0812">Transmembrane</keyword>
<keyword evidence="2" id="KW-1133">Transmembrane helix</keyword>
<protein>
    <recommendedName>
        <fullName evidence="5">Actin cortical patch SUR7/pH-response regulator PalI</fullName>
    </recommendedName>
</protein>
<dbReference type="Pfam" id="PF06687">
    <property type="entry name" value="SUR7"/>
    <property type="match status" value="1"/>
</dbReference>
<organism evidence="3 4">
    <name type="scientific">Penicillium ucsense</name>
    <dbReference type="NCBI Taxonomy" id="2839758"/>
    <lineage>
        <taxon>Eukaryota</taxon>
        <taxon>Fungi</taxon>
        <taxon>Dikarya</taxon>
        <taxon>Ascomycota</taxon>
        <taxon>Pezizomycotina</taxon>
        <taxon>Eurotiomycetes</taxon>
        <taxon>Eurotiomycetidae</taxon>
        <taxon>Eurotiales</taxon>
        <taxon>Aspergillaceae</taxon>
        <taxon>Penicillium</taxon>
    </lineage>
</organism>
<keyword evidence="4" id="KW-1185">Reference proteome</keyword>
<dbReference type="InterPro" id="IPR009571">
    <property type="entry name" value="SUR7/Rim9-like_fungi"/>
</dbReference>
<feature type="transmembrane region" description="Helical" evidence="2">
    <location>
        <begin position="168"/>
        <end position="191"/>
    </location>
</feature>
<name>A0A8J8WG63_9EURO</name>
<feature type="region of interest" description="Disordered" evidence="1">
    <location>
        <begin position="237"/>
        <end position="258"/>
    </location>
</feature>
<evidence type="ECO:0008006" key="5">
    <source>
        <dbReference type="Google" id="ProtNLM"/>
    </source>
</evidence>
<reference evidence="3" key="1">
    <citation type="journal article" date="2020" name="Front. Microbiol.">
        <title>Gene regulatory networks of Penicillium echinulatum 2HH and Penicillium oxalicum 114-2 inferred by a computational biology approach.</title>
        <authorList>
            <person name="Lenz A.R."/>
            <person name="Galan-Vasquez E."/>
            <person name="Balbinot E."/>
            <person name="De Abreu F.P."/>
            <person name="De Oliveira N.S."/>
            <person name="Da Rosa L.O."/>
            <person name="De Avila E Silva S."/>
            <person name="Camassola M."/>
            <person name="Dillon A.J.P."/>
            <person name="Perez-Rueda E."/>
        </authorList>
    </citation>
    <scope>NUCLEOTIDE SEQUENCE</scope>
    <source>
        <strain evidence="3">S1M29</strain>
    </source>
</reference>